<feature type="compositionally biased region" description="Basic and acidic residues" evidence="1">
    <location>
        <begin position="145"/>
        <end position="154"/>
    </location>
</feature>
<evidence type="ECO:0000313" key="3">
    <source>
        <dbReference type="Proteomes" id="UP001360560"/>
    </source>
</evidence>
<organism evidence="2 3">
    <name type="scientific">Saccharomycopsis crataegensis</name>
    <dbReference type="NCBI Taxonomy" id="43959"/>
    <lineage>
        <taxon>Eukaryota</taxon>
        <taxon>Fungi</taxon>
        <taxon>Dikarya</taxon>
        <taxon>Ascomycota</taxon>
        <taxon>Saccharomycotina</taxon>
        <taxon>Saccharomycetes</taxon>
        <taxon>Saccharomycopsidaceae</taxon>
        <taxon>Saccharomycopsis</taxon>
    </lineage>
</organism>
<feature type="compositionally biased region" description="Polar residues" evidence="1">
    <location>
        <begin position="98"/>
        <end position="109"/>
    </location>
</feature>
<dbReference type="EMBL" id="BTFZ01000001">
    <property type="protein sequence ID" value="GMM32987.1"/>
    <property type="molecule type" value="Genomic_DNA"/>
</dbReference>
<gene>
    <name evidence="2" type="ORF">DASC09_003120</name>
</gene>
<dbReference type="RefSeq" id="XP_064849987.1">
    <property type="nucleotide sequence ID" value="XM_064993915.1"/>
</dbReference>
<protein>
    <submittedName>
        <fullName evidence="2">Uncharacterized protein</fullName>
    </submittedName>
</protein>
<sequence>MSNINIKSPVPLHSNSRSPKPSLLSSSQQPKRSYNIDEANDKKLRVPNVSDTEEMIRPVRTPEFMSFSPFSHIHHHSNNNYGYQDRQASEDFDPGKSLESTIPPQLQQNIERKGSATCCYQKALERRNSLTSNCSSTGDDDNDGDSPKNSRKSFDGSIPITEDKSDVIEAEERTANAPKSSQSLQDQKRDLMNFSGLYSRWKNRGYHHHHRHEHILHNHLQELHSRYQHPAEDPLSPKDKTSSKKNSVMPGSFPIADTTDKKNGLLMSVSDESTEGDDQSLKIFGEKIQKAEESDSGSSKLEGQFNDIKIDTAQKGDFSRHVFDHENYKKFHLRQ</sequence>
<comment type="caution">
    <text evidence="2">The sequence shown here is derived from an EMBL/GenBank/DDBJ whole genome shotgun (WGS) entry which is preliminary data.</text>
</comment>
<feature type="region of interest" description="Disordered" evidence="1">
    <location>
        <begin position="1"/>
        <end position="54"/>
    </location>
</feature>
<accession>A0AAV5QEE4</accession>
<dbReference type="GeneID" id="90070966"/>
<dbReference type="Proteomes" id="UP001360560">
    <property type="component" value="Unassembled WGS sequence"/>
</dbReference>
<evidence type="ECO:0000313" key="2">
    <source>
        <dbReference type="EMBL" id="GMM32987.1"/>
    </source>
</evidence>
<proteinExistence type="predicted"/>
<evidence type="ECO:0000256" key="1">
    <source>
        <dbReference type="SAM" id="MobiDB-lite"/>
    </source>
</evidence>
<feature type="region of interest" description="Disordered" evidence="1">
    <location>
        <begin position="130"/>
        <end position="163"/>
    </location>
</feature>
<feature type="region of interest" description="Disordered" evidence="1">
    <location>
        <begin position="78"/>
        <end position="109"/>
    </location>
</feature>
<feature type="compositionally biased region" description="Low complexity" evidence="1">
    <location>
        <begin position="16"/>
        <end position="33"/>
    </location>
</feature>
<feature type="compositionally biased region" description="Basic and acidic residues" evidence="1">
    <location>
        <begin position="87"/>
        <end position="96"/>
    </location>
</feature>
<keyword evidence="3" id="KW-1185">Reference proteome</keyword>
<name>A0AAV5QEE4_9ASCO</name>
<dbReference type="AlphaFoldDB" id="A0AAV5QEE4"/>
<reference evidence="2 3" key="1">
    <citation type="journal article" date="2023" name="Elife">
        <title>Identification of key yeast species and microbe-microbe interactions impacting larval growth of Drosophila in the wild.</title>
        <authorList>
            <person name="Mure A."/>
            <person name="Sugiura Y."/>
            <person name="Maeda R."/>
            <person name="Honda K."/>
            <person name="Sakurai N."/>
            <person name="Takahashi Y."/>
            <person name="Watada M."/>
            <person name="Katoh T."/>
            <person name="Gotoh A."/>
            <person name="Gotoh Y."/>
            <person name="Taniguchi I."/>
            <person name="Nakamura K."/>
            <person name="Hayashi T."/>
            <person name="Katayama T."/>
            <person name="Uemura T."/>
            <person name="Hattori Y."/>
        </authorList>
    </citation>
    <scope>NUCLEOTIDE SEQUENCE [LARGE SCALE GENOMIC DNA]</scope>
    <source>
        <strain evidence="2 3">SC-9</strain>
    </source>
</reference>
<feature type="compositionally biased region" description="Basic and acidic residues" evidence="1">
    <location>
        <begin position="229"/>
        <end position="242"/>
    </location>
</feature>
<feature type="region of interest" description="Disordered" evidence="1">
    <location>
        <begin position="229"/>
        <end position="260"/>
    </location>
</feature>